<evidence type="ECO:0000313" key="3">
    <source>
        <dbReference type="RefSeq" id="XP_010509774.1"/>
    </source>
</evidence>
<gene>
    <name evidence="3" type="primary">LOC104786136</name>
</gene>
<evidence type="ECO:0000313" key="2">
    <source>
        <dbReference type="Proteomes" id="UP000694864"/>
    </source>
</evidence>
<dbReference type="Proteomes" id="UP000694864">
    <property type="component" value="Chromosome 5"/>
</dbReference>
<evidence type="ECO:0000256" key="1">
    <source>
        <dbReference type="SAM" id="MobiDB-lite"/>
    </source>
</evidence>
<feature type="compositionally biased region" description="Basic residues" evidence="1">
    <location>
        <begin position="1"/>
        <end position="13"/>
    </location>
</feature>
<feature type="compositionally biased region" description="Basic and acidic residues" evidence="1">
    <location>
        <begin position="188"/>
        <end position="201"/>
    </location>
</feature>
<feature type="compositionally biased region" description="Basic and acidic residues" evidence="1">
    <location>
        <begin position="39"/>
        <end position="52"/>
    </location>
</feature>
<reference evidence="2" key="1">
    <citation type="journal article" date="2014" name="Nat. Commun.">
        <title>The emerging biofuel crop Camelina sativa retains a highly undifferentiated hexaploid genome structure.</title>
        <authorList>
            <person name="Kagale S."/>
            <person name="Koh C."/>
            <person name="Nixon J."/>
            <person name="Bollina V."/>
            <person name="Clarke W.E."/>
            <person name="Tuteja R."/>
            <person name="Spillane C."/>
            <person name="Robinson S.J."/>
            <person name="Links M.G."/>
            <person name="Clarke C."/>
            <person name="Higgins E.E."/>
            <person name="Huebert T."/>
            <person name="Sharpe A.G."/>
            <person name="Parkin I.A."/>
        </authorList>
    </citation>
    <scope>NUCLEOTIDE SEQUENCE [LARGE SCALE GENOMIC DNA]</scope>
    <source>
        <strain evidence="2">cv. DH55</strain>
    </source>
</reference>
<organism evidence="2 3">
    <name type="scientific">Camelina sativa</name>
    <name type="common">False flax</name>
    <name type="synonym">Myagrum sativum</name>
    <dbReference type="NCBI Taxonomy" id="90675"/>
    <lineage>
        <taxon>Eukaryota</taxon>
        <taxon>Viridiplantae</taxon>
        <taxon>Streptophyta</taxon>
        <taxon>Embryophyta</taxon>
        <taxon>Tracheophyta</taxon>
        <taxon>Spermatophyta</taxon>
        <taxon>Magnoliopsida</taxon>
        <taxon>eudicotyledons</taxon>
        <taxon>Gunneridae</taxon>
        <taxon>Pentapetalae</taxon>
        <taxon>rosids</taxon>
        <taxon>malvids</taxon>
        <taxon>Brassicales</taxon>
        <taxon>Brassicaceae</taxon>
        <taxon>Camelineae</taxon>
        <taxon>Camelina</taxon>
    </lineage>
</organism>
<reference evidence="3" key="2">
    <citation type="submission" date="2025-08" db="UniProtKB">
        <authorList>
            <consortium name="RefSeq"/>
        </authorList>
    </citation>
    <scope>IDENTIFICATION</scope>
</reference>
<accession>A0ABM0Z368</accession>
<dbReference type="RefSeq" id="XP_010509774.1">
    <property type="nucleotide sequence ID" value="XM_010511472.2"/>
</dbReference>
<feature type="compositionally biased region" description="Basic and acidic residues" evidence="1">
    <location>
        <begin position="85"/>
        <end position="101"/>
    </location>
</feature>
<protein>
    <submittedName>
        <fullName evidence="3">Uncharacterized protein LOC104786136</fullName>
    </submittedName>
</protein>
<dbReference type="PANTHER" id="PTHR37187">
    <property type="entry name" value="EXPRESSED PROTEIN"/>
    <property type="match status" value="1"/>
</dbReference>
<name>A0ABM0Z368_CAMSA</name>
<dbReference type="GeneID" id="104786136"/>
<proteinExistence type="predicted"/>
<feature type="compositionally biased region" description="Polar residues" evidence="1">
    <location>
        <begin position="174"/>
        <end position="187"/>
    </location>
</feature>
<dbReference type="PANTHER" id="PTHR37187:SF17">
    <property type="entry name" value="EXPRESSED PROTEIN"/>
    <property type="match status" value="1"/>
</dbReference>
<feature type="region of interest" description="Disordered" evidence="1">
    <location>
        <begin position="1"/>
        <end position="240"/>
    </location>
</feature>
<feature type="compositionally biased region" description="Polar residues" evidence="1">
    <location>
        <begin position="53"/>
        <end position="63"/>
    </location>
</feature>
<keyword evidence="2" id="KW-1185">Reference proteome</keyword>
<feature type="compositionally biased region" description="Basic and acidic residues" evidence="1">
    <location>
        <begin position="212"/>
        <end position="232"/>
    </location>
</feature>
<sequence length="260" mass="27264">MPPGSKKRKALKKKQQEEQESIGASANNKGFNGHGNISGHDEHGSQDERESDGNLSSPGSQGNDEFGARDPSPSPPPSSGLGKVTVKENTDITRVGVKGEDFIAVGSGTDHEENGVDKPPNSFPENLAHNSRELASQEAGGTSTLEIAPAVESDKPVGSSSASKVVMADKNEQVESSTDSDSVQQKSGETEGKRGLEEAKKGNNISGSAADTSKEIKRGKESEVPECSEERSLMPSGPPVVRTSWLSCCGLFDVMAGSER</sequence>